<evidence type="ECO:0008006" key="3">
    <source>
        <dbReference type="Google" id="ProtNLM"/>
    </source>
</evidence>
<sequence>MCGGMFQLAQVPDTLRVKGGVSQLDGMIDESPIVPPQVMRREFEHLLDFTYGDETLVRWQSPPYPLDFLIAILKLTSQWDMAKGREFAVYHLKQVETDMPPALRLKLARVYDLDDWLLPAFHELVLTPLSKLTPNDKRWLGWTAYDLIARAHEQAEALRKTLALVPPPMDDLRSPKCIGHNECIRVWGDLWFSKIGRRVLHPNPVFALKFWECSETIPLHQGSTVHPRKLE</sequence>
<dbReference type="STRING" id="5627.A0A1C7MJI3"/>
<dbReference type="EMBL" id="LUGG01000003">
    <property type="protein sequence ID" value="OBZ77043.1"/>
    <property type="molecule type" value="Genomic_DNA"/>
</dbReference>
<proteinExistence type="predicted"/>
<comment type="caution">
    <text evidence="1">The sequence shown here is derived from an EMBL/GenBank/DDBJ whole genome shotgun (WGS) entry which is preliminary data.</text>
</comment>
<evidence type="ECO:0000313" key="1">
    <source>
        <dbReference type="EMBL" id="OBZ77043.1"/>
    </source>
</evidence>
<reference evidence="1 2" key="1">
    <citation type="submission" date="2016-03" db="EMBL/GenBank/DDBJ databases">
        <title>Whole genome sequencing of Grifola frondosa 9006-11.</title>
        <authorList>
            <person name="Min B."/>
            <person name="Park H."/>
            <person name="Kim J.-G."/>
            <person name="Cho H."/>
            <person name="Oh Y.-L."/>
            <person name="Kong W.-S."/>
            <person name="Choi I.-G."/>
        </authorList>
    </citation>
    <scope>NUCLEOTIDE SEQUENCE [LARGE SCALE GENOMIC DNA]</scope>
    <source>
        <strain evidence="1 2">9006-11</strain>
    </source>
</reference>
<evidence type="ECO:0000313" key="2">
    <source>
        <dbReference type="Proteomes" id="UP000092993"/>
    </source>
</evidence>
<dbReference type="AlphaFoldDB" id="A0A1C7MJI3"/>
<gene>
    <name evidence="1" type="ORF">A0H81_03756</name>
</gene>
<name>A0A1C7MJI3_GRIFR</name>
<organism evidence="1 2">
    <name type="scientific">Grifola frondosa</name>
    <name type="common">Maitake</name>
    <name type="synonym">Polyporus frondosus</name>
    <dbReference type="NCBI Taxonomy" id="5627"/>
    <lineage>
        <taxon>Eukaryota</taxon>
        <taxon>Fungi</taxon>
        <taxon>Dikarya</taxon>
        <taxon>Basidiomycota</taxon>
        <taxon>Agaricomycotina</taxon>
        <taxon>Agaricomycetes</taxon>
        <taxon>Polyporales</taxon>
        <taxon>Grifolaceae</taxon>
        <taxon>Grifola</taxon>
    </lineage>
</organism>
<dbReference type="OrthoDB" id="2801799at2759"/>
<protein>
    <recommendedName>
        <fullName evidence="3">BTB domain-containing protein</fullName>
    </recommendedName>
</protein>
<dbReference type="Proteomes" id="UP000092993">
    <property type="component" value="Unassembled WGS sequence"/>
</dbReference>
<dbReference type="OMA" id="ECSETIP"/>
<keyword evidence="2" id="KW-1185">Reference proteome</keyword>
<accession>A0A1C7MJI3</accession>